<dbReference type="InterPro" id="IPR036513">
    <property type="entry name" value="STAS_dom_sf"/>
</dbReference>
<dbReference type="SUPFAM" id="SSF52091">
    <property type="entry name" value="SpoIIaa-like"/>
    <property type="match status" value="1"/>
</dbReference>
<sequence length="88" mass="10022">MLLLPESLTAREARDTLRLLRVALEREGGERLLVDAMPLQRFDSSALAVLLECRRLAQAWGKRFELRHPPTALLRLARLYGVEQLITG</sequence>
<evidence type="ECO:0000259" key="1">
    <source>
        <dbReference type="PROSITE" id="PS50801"/>
    </source>
</evidence>
<protein>
    <submittedName>
        <fullName evidence="2">Phospholipid transport system transporter-binding protein</fullName>
    </submittedName>
</protein>
<dbReference type="PROSITE" id="PS50801">
    <property type="entry name" value="STAS"/>
    <property type="match status" value="1"/>
</dbReference>
<organism evidence="2 3">
    <name type="scientific">Rivibacter subsaxonicus</name>
    <dbReference type="NCBI Taxonomy" id="457575"/>
    <lineage>
        <taxon>Bacteria</taxon>
        <taxon>Pseudomonadati</taxon>
        <taxon>Pseudomonadota</taxon>
        <taxon>Betaproteobacteria</taxon>
        <taxon>Burkholderiales</taxon>
        <taxon>Rivibacter</taxon>
    </lineage>
</organism>
<accession>A0A4Q7VGH4</accession>
<dbReference type="Pfam" id="PF13466">
    <property type="entry name" value="STAS_2"/>
    <property type="match status" value="1"/>
</dbReference>
<evidence type="ECO:0000313" key="3">
    <source>
        <dbReference type="Proteomes" id="UP000293671"/>
    </source>
</evidence>
<evidence type="ECO:0000313" key="2">
    <source>
        <dbReference type="EMBL" id="RZT95129.1"/>
    </source>
</evidence>
<dbReference type="Gene3D" id="3.30.750.24">
    <property type="entry name" value="STAS domain"/>
    <property type="match status" value="1"/>
</dbReference>
<keyword evidence="3" id="KW-1185">Reference proteome</keyword>
<dbReference type="CDD" id="cd07043">
    <property type="entry name" value="STAS_anti-anti-sigma_factors"/>
    <property type="match status" value="1"/>
</dbReference>
<dbReference type="Proteomes" id="UP000293671">
    <property type="component" value="Unassembled WGS sequence"/>
</dbReference>
<comment type="caution">
    <text evidence="2">The sequence shown here is derived from an EMBL/GenBank/DDBJ whole genome shotgun (WGS) entry which is preliminary data.</text>
</comment>
<dbReference type="RefSeq" id="WP_130433282.1">
    <property type="nucleotide sequence ID" value="NZ_SHKP01000007.1"/>
</dbReference>
<dbReference type="AlphaFoldDB" id="A0A4Q7VGH4"/>
<feature type="domain" description="STAS" evidence="1">
    <location>
        <begin position="1"/>
        <end position="88"/>
    </location>
</feature>
<dbReference type="OrthoDB" id="9156744at2"/>
<name>A0A4Q7VGH4_9BURK</name>
<proteinExistence type="predicted"/>
<reference evidence="2 3" key="1">
    <citation type="submission" date="2019-02" db="EMBL/GenBank/DDBJ databases">
        <title>Genomic Encyclopedia of Type Strains, Phase IV (KMG-IV): sequencing the most valuable type-strain genomes for metagenomic binning, comparative biology and taxonomic classification.</title>
        <authorList>
            <person name="Goeker M."/>
        </authorList>
    </citation>
    <scope>NUCLEOTIDE SEQUENCE [LARGE SCALE GENOMIC DNA]</scope>
    <source>
        <strain evidence="2 3">DSM 19570</strain>
    </source>
</reference>
<gene>
    <name evidence="2" type="ORF">EV670_2878</name>
</gene>
<dbReference type="InterPro" id="IPR058548">
    <property type="entry name" value="MlaB-like_STAS"/>
</dbReference>
<dbReference type="EMBL" id="SHKP01000007">
    <property type="protein sequence ID" value="RZT95129.1"/>
    <property type="molecule type" value="Genomic_DNA"/>
</dbReference>
<dbReference type="InterPro" id="IPR002645">
    <property type="entry name" value="STAS_dom"/>
</dbReference>